<dbReference type="eggNOG" id="ENOG502QVZ6">
    <property type="taxonomic scope" value="Eukaryota"/>
</dbReference>
<keyword evidence="3" id="KW-1185">Reference proteome</keyword>
<dbReference type="STRING" id="3827.A0A1S3E099"/>
<feature type="compositionally biased region" description="Basic and acidic residues" evidence="1">
    <location>
        <begin position="121"/>
        <end position="135"/>
    </location>
</feature>
<dbReference type="GeneID" id="101503588"/>
<dbReference type="Pfam" id="PF07839">
    <property type="entry name" value="CaM_binding"/>
    <property type="match status" value="1"/>
</dbReference>
<evidence type="ECO:0000313" key="3">
    <source>
        <dbReference type="Proteomes" id="UP000087171"/>
    </source>
</evidence>
<dbReference type="OrthoDB" id="766386at2759"/>
<evidence type="ECO:0000259" key="2">
    <source>
        <dbReference type="SMART" id="SM01054"/>
    </source>
</evidence>
<feature type="domain" description="Calmodulin-binding" evidence="2">
    <location>
        <begin position="282"/>
        <end position="390"/>
    </location>
</feature>
<proteinExistence type="predicted"/>
<organism evidence="3 5">
    <name type="scientific">Cicer arietinum</name>
    <name type="common">Chickpea</name>
    <name type="synonym">Garbanzo</name>
    <dbReference type="NCBI Taxonomy" id="3827"/>
    <lineage>
        <taxon>Eukaryota</taxon>
        <taxon>Viridiplantae</taxon>
        <taxon>Streptophyta</taxon>
        <taxon>Embryophyta</taxon>
        <taxon>Tracheophyta</taxon>
        <taxon>Spermatophyta</taxon>
        <taxon>Magnoliopsida</taxon>
        <taxon>eudicotyledons</taxon>
        <taxon>Gunneridae</taxon>
        <taxon>Pentapetalae</taxon>
        <taxon>rosids</taxon>
        <taxon>fabids</taxon>
        <taxon>Fabales</taxon>
        <taxon>Fabaceae</taxon>
        <taxon>Papilionoideae</taxon>
        <taxon>50 kb inversion clade</taxon>
        <taxon>NPAAA clade</taxon>
        <taxon>Hologalegina</taxon>
        <taxon>IRL clade</taxon>
        <taxon>Cicereae</taxon>
        <taxon>Cicer</taxon>
    </lineage>
</organism>
<evidence type="ECO:0000313" key="4">
    <source>
        <dbReference type="RefSeq" id="XP_004491874.1"/>
    </source>
</evidence>
<dbReference type="Proteomes" id="UP000087171">
    <property type="component" value="Chromosome Ca3"/>
</dbReference>
<feature type="compositionally biased region" description="Low complexity" evidence="1">
    <location>
        <begin position="235"/>
        <end position="253"/>
    </location>
</feature>
<feature type="compositionally biased region" description="Basic and acidic residues" evidence="1">
    <location>
        <begin position="102"/>
        <end position="114"/>
    </location>
</feature>
<dbReference type="PANTHER" id="PTHR33349:SF41">
    <property type="entry name" value="EMB|CAB62594.1"/>
    <property type="match status" value="1"/>
</dbReference>
<sequence length="398" mass="45347">MTDSCVDVPIICEVTMSHVNELRRHSSGKINSRNNEKKIVPNYLRASTGSCHDVCKYGRKNSMEEKKISSIPNRAERKQLYISSQKSIGEKRRQEISSCSKMDAKSKPISKRVEASTISSSKKEKPLLKSTSERVETRLISTSQITKTLSKANSKKTRTSLKLSSFEDKEMNLFEKHVTSKNTDSCKVASPLKASLSSKSSCKRVEPEAEEDYNEVEEKTLYIITIESEDHTFQSQSLSSSKFSSSSISQSSSQEDREEYEYEIREFEEDSCVQNNEKEYKENLDLEVEENMKPHKDVNVDFGDKDCKNLKENLIETQIEKTSPVRFKGDDDENVAINDHEKVVLRHQDVNGKEDGKECLNDVIEDTSKLVETQKVNVKALVGAFETLISLHEKKNLW</sequence>
<dbReference type="InterPro" id="IPR012417">
    <property type="entry name" value="CaM-bd_dom_pln"/>
</dbReference>
<dbReference type="GO" id="GO:0005516">
    <property type="term" value="F:calmodulin binding"/>
    <property type="evidence" value="ECO:0007669"/>
    <property type="project" value="InterPro"/>
</dbReference>
<reference evidence="3" key="1">
    <citation type="journal article" date="2013" name="Nat. Biotechnol.">
        <title>Draft genome sequence of chickpea (Cicer arietinum) provides a resource for trait improvement.</title>
        <authorList>
            <person name="Varshney R.K."/>
            <person name="Song C."/>
            <person name="Saxena R.K."/>
            <person name="Azam S."/>
            <person name="Yu S."/>
            <person name="Sharpe A.G."/>
            <person name="Cannon S."/>
            <person name="Baek J."/>
            <person name="Rosen B.D."/>
            <person name="Tar'an B."/>
            <person name="Millan T."/>
            <person name="Zhang X."/>
            <person name="Ramsay L.D."/>
            <person name="Iwata A."/>
            <person name="Wang Y."/>
            <person name="Nelson W."/>
            <person name="Farmer A.D."/>
            <person name="Gaur P.M."/>
            <person name="Soderlund C."/>
            <person name="Penmetsa R.V."/>
            <person name="Xu C."/>
            <person name="Bharti A.K."/>
            <person name="He W."/>
            <person name="Winter P."/>
            <person name="Zhao S."/>
            <person name="Hane J.K."/>
            <person name="Carrasquilla-Garcia N."/>
            <person name="Condie J.A."/>
            <person name="Upadhyaya H.D."/>
            <person name="Luo M.C."/>
            <person name="Thudi M."/>
            <person name="Gowda C.L."/>
            <person name="Singh N.P."/>
            <person name="Lichtenzveig J."/>
            <person name="Gali K.K."/>
            <person name="Rubio J."/>
            <person name="Nadarajan N."/>
            <person name="Dolezel J."/>
            <person name="Bansal K.C."/>
            <person name="Xu X."/>
            <person name="Edwards D."/>
            <person name="Zhang G."/>
            <person name="Kahl G."/>
            <person name="Gil J."/>
            <person name="Singh K.B."/>
            <person name="Datta S.K."/>
            <person name="Jackson S.A."/>
            <person name="Wang J."/>
            <person name="Cook D.R."/>
        </authorList>
    </citation>
    <scope>NUCLEOTIDE SEQUENCE [LARGE SCALE GENOMIC DNA]</scope>
    <source>
        <strain evidence="3">cv. CDC Frontier</strain>
    </source>
</reference>
<reference evidence="4 5" key="2">
    <citation type="submission" date="2025-04" db="UniProtKB">
        <authorList>
            <consortium name="RefSeq"/>
        </authorList>
    </citation>
    <scope>IDENTIFICATION</scope>
    <source>
        <tissue evidence="4 5">Etiolated seedlings</tissue>
    </source>
</reference>
<dbReference type="RefSeq" id="XP_004491874.1">
    <property type="nucleotide sequence ID" value="XM_004491817.3"/>
</dbReference>
<feature type="region of interest" description="Disordered" evidence="1">
    <location>
        <begin position="81"/>
        <end position="135"/>
    </location>
</feature>
<dbReference type="SMART" id="SM01054">
    <property type="entry name" value="CaM_binding"/>
    <property type="match status" value="1"/>
</dbReference>
<evidence type="ECO:0000313" key="5">
    <source>
        <dbReference type="RefSeq" id="XP_012568814.1"/>
    </source>
</evidence>
<name>A0A1S3E099_CICAR</name>
<evidence type="ECO:0000256" key="1">
    <source>
        <dbReference type="SAM" id="MobiDB-lite"/>
    </source>
</evidence>
<dbReference type="KEGG" id="cam:101503588"/>
<dbReference type="AlphaFoldDB" id="A0A1S3E099"/>
<gene>
    <name evidence="4 5" type="primary">LOC101503588</name>
</gene>
<dbReference type="PANTHER" id="PTHR33349">
    <property type="entry name" value="EMB|CAB62594.1"/>
    <property type="match status" value="1"/>
</dbReference>
<protein>
    <submittedName>
        <fullName evidence="4 5">Uncharacterized protein LOC101503588</fullName>
    </submittedName>
</protein>
<dbReference type="PaxDb" id="3827-XP_004491874.1"/>
<dbReference type="RefSeq" id="XP_012568814.1">
    <property type="nucleotide sequence ID" value="XM_012713360.2"/>
</dbReference>
<feature type="region of interest" description="Disordered" evidence="1">
    <location>
        <begin position="235"/>
        <end position="260"/>
    </location>
</feature>
<accession>A0A1S3E099</accession>